<evidence type="ECO:0008006" key="9">
    <source>
        <dbReference type="Google" id="ProtNLM"/>
    </source>
</evidence>
<dbReference type="NCBIfam" id="TIGR00374">
    <property type="entry name" value="flippase-like domain"/>
    <property type="match status" value="1"/>
</dbReference>
<reference evidence="7 8" key="1">
    <citation type="submission" date="2023-03" db="EMBL/GenBank/DDBJ databases">
        <title>Description of Hydrogenimonas sp. ISO32.</title>
        <authorList>
            <person name="Mino S."/>
            <person name="Fukazawa S."/>
            <person name="Sawabe T."/>
        </authorList>
    </citation>
    <scope>NUCLEOTIDE SEQUENCE [LARGE SCALE GENOMIC DNA]</scope>
    <source>
        <strain evidence="7 8">ISO32</strain>
    </source>
</reference>
<accession>A0ABM8FNX3</accession>
<evidence type="ECO:0000256" key="3">
    <source>
        <dbReference type="ARBA" id="ARBA00022692"/>
    </source>
</evidence>
<dbReference type="PANTHER" id="PTHR40277:SF1">
    <property type="entry name" value="BLL5419 PROTEIN"/>
    <property type="match status" value="1"/>
</dbReference>
<dbReference type="EMBL" id="AP027370">
    <property type="protein sequence ID" value="BDY13577.1"/>
    <property type="molecule type" value="Genomic_DNA"/>
</dbReference>
<keyword evidence="3 6" id="KW-0812">Transmembrane</keyword>
<feature type="transmembrane region" description="Helical" evidence="6">
    <location>
        <begin position="56"/>
        <end position="76"/>
    </location>
</feature>
<gene>
    <name evidence="7" type="ORF">HCR_18890</name>
</gene>
<keyword evidence="8" id="KW-1185">Reference proteome</keyword>
<evidence type="ECO:0000256" key="1">
    <source>
        <dbReference type="ARBA" id="ARBA00004651"/>
    </source>
</evidence>
<comment type="subcellular location">
    <subcellularLocation>
        <location evidence="1">Cell membrane</location>
        <topology evidence="1">Multi-pass membrane protein</topology>
    </subcellularLocation>
</comment>
<evidence type="ECO:0000256" key="5">
    <source>
        <dbReference type="ARBA" id="ARBA00023136"/>
    </source>
</evidence>
<feature type="transmembrane region" description="Helical" evidence="6">
    <location>
        <begin position="279"/>
        <end position="300"/>
    </location>
</feature>
<evidence type="ECO:0000313" key="7">
    <source>
        <dbReference type="EMBL" id="BDY13577.1"/>
    </source>
</evidence>
<name>A0ABM8FNX3_9BACT</name>
<evidence type="ECO:0000256" key="4">
    <source>
        <dbReference type="ARBA" id="ARBA00022989"/>
    </source>
</evidence>
<evidence type="ECO:0000256" key="6">
    <source>
        <dbReference type="SAM" id="Phobius"/>
    </source>
</evidence>
<evidence type="ECO:0000313" key="8">
    <source>
        <dbReference type="Proteomes" id="UP001321445"/>
    </source>
</evidence>
<dbReference type="InterPro" id="IPR022791">
    <property type="entry name" value="L-PG_synthase/AglD"/>
</dbReference>
<protein>
    <recommendedName>
        <fullName evidence="9">Integral membrane protein</fullName>
    </recommendedName>
</protein>
<feature type="transmembrane region" description="Helical" evidence="6">
    <location>
        <begin position="237"/>
        <end position="259"/>
    </location>
</feature>
<organism evidence="7 8">
    <name type="scientific">Hydrogenimonas cancrithermarum</name>
    <dbReference type="NCBI Taxonomy" id="2993563"/>
    <lineage>
        <taxon>Bacteria</taxon>
        <taxon>Pseudomonadati</taxon>
        <taxon>Campylobacterota</taxon>
        <taxon>Epsilonproteobacteria</taxon>
        <taxon>Campylobacterales</taxon>
        <taxon>Hydrogenimonadaceae</taxon>
        <taxon>Hydrogenimonas</taxon>
    </lineage>
</organism>
<dbReference type="Proteomes" id="UP001321445">
    <property type="component" value="Chromosome"/>
</dbReference>
<dbReference type="PANTHER" id="PTHR40277">
    <property type="entry name" value="BLL5419 PROTEIN"/>
    <property type="match status" value="1"/>
</dbReference>
<dbReference type="Pfam" id="PF03706">
    <property type="entry name" value="LPG_synthase_TM"/>
    <property type="match status" value="1"/>
</dbReference>
<sequence length="313" mass="34664">MSDGIEAVASADEKVETSGARRLFLLIAKIVVSFTLLAYLVTKLDFTSLAKLHGDVVWYILVSSIVMLAALGFMTVRWRFVLMLIEAKNYSLRMLYEFYLIGSFFNIFIPGAIGGDAMRLYYVSKAYHLSKAKSLLAVFIERVAGLFALGLILMFSLLFNETIRSRLDFGFTLIAVSTLGMLMALVIAKYFIQKKMTIGYKDMAVVLLLSGLGQFGDIVISYIFVQYFNLDITILNLMSIMPLVYVATVVPVSLGGVGVREGVMTAGMALYGVDVSDAVMVSFLLYLVKIVIGLAGWFLYIRSGKKEKENGYA</sequence>
<feature type="transmembrane region" description="Helical" evidence="6">
    <location>
        <begin position="204"/>
        <end position="225"/>
    </location>
</feature>
<evidence type="ECO:0000256" key="2">
    <source>
        <dbReference type="ARBA" id="ARBA00022475"/>
    </source>
</evidence>
<feature type="transmembrane region" description="Helical" evidence="6">
    <location>
        <begin position="171"/>
        <end position="192"/>
    </location>
</feature>
<feature type="transmembrane region" description="Helical" evidence="6">
    <location>
        <begin position="135"/>
        <end position="159"/>
    </location>
</feature>
<feature type="transmembrane region" description="Helical" evidence="6">
    <location>
        <begin position="96"/>
        <end position="115"/>
    </location>
</feature>
<keyword evidence="5 6" id="KW-0472">Membrane</keyword>
<keyword evidence="4 6" id="KW-1133">Transmembrane helix</keyword>
<feature type="transmembrane region" description="Helical" evidence="6">
    <location>
        <begin position="23"/>
        <end position="41"/>
    </location>
</feature>
<proteinExistence type="predicted"/>
<keyword evidence="2" id="KW-1003">Cell membrane</keyword>